<dbReference type="Proteomes" id="UP000663836">
    <property type="component" value="Unassembled WGS sequence"/>
</dbReference>
<comment type="caution">
    <text evidence="1">The sequence shown here is derived from an EMBL/GenBank/DDBJ whole genome shotgun (WGS) entry which is preliminary data.</text>
</comment>
<name>A0A819QKV8_9BILA</name>
<reference evidence="1" key="1">
    <citation type="submission" date="2021-02" db="EMBL/GenBank/DDBJ databases">
        <authorList>
            <person name="Nowell W R."/>
        </authorList>
    </citation>
    <scope>NUCLEOTIDE SEQUENCE</scope>
</reference>
<evidence type="ECO:0000313" key="1">
    <source>
        <dbReference type="EMBL" id="CAF4032635.1"/>
    </source>
</evidence>
<gene>
    <name evidence="1" type="ORF">JBS370_LOCUS28046</name>
</gene>
<organism evidence="1 2">
    <name type="scientific">Rotaria sordida</name>
    <dbReference type="NCBI Taxonomy" id="392033"/>
    <lineage>
        <taxon>Eukaryota</taxon>
        <taxon>Metazoa</taxon>
        <taxon>Spiralia</taxon>
        <taxon>Gnathifera</taxon>
        <taxon>Rotifera</taxon>
        <taxon>Eurotatoria</taxon>
        <taxon>Bdelloidea</taxon>
        <taxon>Philodinida</taxon>
        <taxon>Philodinidae</taxon>
        <taxon>Rotaria</taxon>
    </lineage>
</organism>
<dbReference type="AlphaFoldDB" id="A0A819QKV8"/>
<accession>A0A819QKV8</accession>
<dbReference type="EMBL" id="CAJOBD010005490">
    <property type="protein sequence ID" value="CAF4032635.1"/>
    <property type="molecule type" value="Genomic_DNA"/>
</dbReference>
<protein>
    <submittedName>
        <fullName evidence="1">Uncharacterized protein</fullName>
    </submittedName>
</protein>
<proteinExistence type="predicted"/>
<sequence>MSNQEGITPCPDKIIAINDISVPNNIKAATLLIRLNHKLAPKYVCSYQIVQQLNNSTHRLQCLLLSNNVVLLLSLSLFDLLKLTKWNIEIDNSDDADVSFVRLASCL</sequence>
<evidence type="ECO:0000313" key="2">
    <source>
        <dbReference type="Proteomes" id="UP000663836"/>
    </source>
</evidence>